<comment type="caution">
    <text evidence="2">The sequence shown here is derived from an EMBL/GenBank/DDBJ whole genome shotgun (WGS) entry which is preliminary data.</text>
</comment>
<evidence type="ECO:0000313" key="1">
    <source>
        <dbReference type="EMBL" id="KAA5207589.1"/>
    </source>
</evidence>
<dbReference type="AlphaFoldDB" id="A0A412YNI8"/>
<dbReference type="GO" id="GO:0016740">
    <property type="term" value="F:transferase activity"/>
    <property type="evidence" value="ECO:0007669"/>
    <property type="project" value="UniProtKB-KW"/>
</dbReference>
<dbReference type="SUPFAM" id="SSF53756">
    <property type="entry name" value="UDP-Glycosyltransferase/glycogen phosphorylase"/>
    <property type="match status" value="1"/>
</dbReference>
<dbReference type="Gene3D" id="3.40.50.2000">
    <property type="entry name" value="Glycogen Phosphorylase B"/>
    <property type="match status" value="2"/>
</dbReference>
<protein>
    <submittedName>
        <fullName evidence="1">Glycosyltransferase</fullName>
    </submittedName>
</protein>
<dbReference type="EMBL" id="QRZH01000002">
    <property type="protein sequence ID" value="RGV58885.1"/>
    <property type="molecule type" value="Genomic_DNA"/>
</dbReference>
<proteinExistence type="predicted"/>
<accession>A0A412YNI8</accession>
<reference evidence="1 4" key="2">
    <citation type="journal article" date="2019" name="Nat. Med.">
        <title>A library of human gut bacterial isolates paired with longitudinal multiomics data enables mechanistic microbiome research.</title>
        <authorList>
            <person name="Poyet M."/>
            <person name="Groussin M."/>
            <person name="Gibbons S.M."/>
            <person name="Avila-Pacheco J."/>
            <person name="Jiang X."/>
            <person name="Kearney S.M."/>
            <person name="Perrotta A.R."/>
            <person name="Berdy B."/>
            <person name="Zhao S."/>
            <person name="Lieberman T.D."/>
            <person name="Swanson P.K."/>
            <person name="Smith M."/>
            <person name="Roesemann S."/>
            <person name="Alexander J.E."/>
            <person name="Rich S.A."/>
            <person name="Livny J."/>
            <person name="Vlamakis H."/>
            <person name="Clish C."/>
            <person name="Bullock K."/>
            <person name="Deik A."/>
            <person name="Scott J."/>
            <person name="Pierce K.A."/>
            <person name="Xavier R.J."/>
            <person name="Alm E.J."/>
        </authorList>
    </citation>
    <scope>NUCLEOTIDE SEQUENCE [LARGE SCALE GENOMIC DNA]</scope>
    <source>
        <strain evidence="1 4">BIOML-A1</strain>
    </source>
</reference>
<dbReference type="Proteomes" id="UP000286270">
    <property type="component" value="Unassembled WGS sequence"/>
</dbReference>
<evidence type="ECO:0000313" key="3">
    <source>
        <dbReference type="Proteomes" id="UP000286270"/>
    </source>
</evidence>
<evidence type="ECO:0000313" key="4">
    <source>
        <dbReference type="Proteomes" id="UP000429838"/>
    </source>
</evidence>
<sequence length="325" mass="37338">MKILYIGTPYNHDLWKEGKNPSHWLYGACEMEEDGHEVIWKQEQYNLFNDLSLIKRHKPDIVFIPNLNLQAHKLLLLLAAFNGIRIPIFAYLHHTPNGGNGSKKILYRLLLKGVRHLFFLSELTMQESIEGKYIQKGKCSVPGWGADMNFFAKVSTTDNGYFVSTGKEQRDFDTLIEAFRHTGVPLKIITCKSHAGNNFENLPERCKNIPNIEVIITENNGNAYPMMVQAMADAKALVCPLRQDKLNYCVGLSTIADAEGLQKPLIITRNPYHSKERIRAFHAVKTLEDWIEAINEIQTSTKKMPDHPYSMQRCYKKMRTIMLKK</sequence>
<organism evidence="2 3">
    <name type="scientific">Bacteroides fragilis</name>
    <dbReference type="NCBI Taxonomy" id="817"/>
    <lineage>
        <taxon>Bacteria</taxon>
        <taxon>Pseudomonadati</taxon>
        <taxon>Bacteroidota</taxon>
        <taxon>Bacteroidia</taxon>
        <taxon>Bacteroidales</taxon>
        <taxon>Bacteroidaceae</taxon>
        <taxon>Bacteroides</taxon>
    </lineage>
</organism>
<dbReference type="RefSeq" id="WP_032565964.1">
    <property type="nucleotide sequence ID" value="NZ_JAFKPL010000004.1"/>
</dbReference>
<dbReference type="EMBL" id="VWAQ01000008">
    <property type="protein sequence ID" value="KAA5207589.1"/>
    <property type="molecule type" value="Genomic_DNA"/>
</dbReference>
<keyword evidence="1" id="KW-0808">Transferase</keyword>
<evidence type="ECO:0000313" key="2">
    <source>
        <dbReference type="EMBL" id="RGV58885.1"/>
    </source>
</evidence>
<reference evidence="2 3" key="1">
    <citation type="submission" date="2018-08" db="EMBL/GenBank/DDBJ databases">
        <title>A genome reference for cultivated species of the human gut microbiota.</title>
        <authorList>
            <person name="Zou Y."/>
            <person name="Xue W."/>
            <person name="Luo G."/>
        </authorList>
    </citation>
    <scope>NUCLEOTIDE SEQUENCE [LARGE SCALE GENOMIC DNA]</scope>
    <source>
        <strain evidence="2 3">AF14-26</strain>
    </source>
</reference>
<gene>
    <name evidence="2" type="ORF">DWW08_02910</name>
    <name evidence="1" type="ORF">F2Z25_11510</name>
</gene>
<name>A0A412YNI8_BACFG</name>
<dbReference type="Proteomes" id="UP000429838">
    <property type="component" value="Unassembled WGS sequence"/>
</dbReference>